<accession>A0A7C9DXQ1</accession>
<dbReference type="AlphaFoldDB" id="A0A7C9DXQ1"/>
<reference evidence="1" key="2">
    <citation type="submission" date="2020-07" db="EMBL/GenBank/DDBJ databases">
        <authorList>
            <person name="Vera ALvarez R."/>
            <person name="Arias-Moreno D.M."/>
            <person name="Jimenez-Jacinto V."/>
            <person name="Jimenez-Bremont J.F."/>
            <person name="Swaminathan K."/>
            <person name="Moose S.P."/>
            <person name="Guerrero-Gonzalez M.L."/>
            <person name="Marino-Ramirez L."/>
            <person name="Landsman D."/>
            <person name="Rodriguez-Kessler M."/>
            <person name="Delgado-Sanchez P."/>
        </authorList>
    </citation>
    <scope>NUCLEOTIDE SEQUENCE</scope>
    <source>
        <tissue evidence="1">Cladode</tissue>
    </source>
</reference>
<sequence>MLAILSPSLSLMAIVPLVFLPRDRIMLQELRMTIPFWEAMATRSSFEQHLTHFSSSPGTNWIAMIPVDLIDEKEFRDTFFMYPLAVSMTKYWSSTNSPTGIMDVILSPSAKDNI</sequence>
<proteinExistence type="predicted"/>
<protein>
    <submittedName>
        <fullName evidence="1">Uncharacterized protein</fullName>
    </submittedName>
</protein>
<evidence type="ECO:0000313" key="1">
    <source>
        <dbReference type="EMBL" id="MBA4651283.1"/>
    </source>
</evidence>
<dbReference type="EMBL" id="GISG01169306">
    <property type="protein sequence ID" value="MBA4651283.1"/>
    <property type="molecule type" value="Transcribed_RNA"/>
</dbReference>
<reference evidence="1" key="1">
    <citation type="journal article" date="2013" name="J. Plant Res.">
        <title>Effect of fungi and light on seed germination of three Opuntia species from semiarid lands of central Mexico.</title>
        <authorList>
            <person name="Delgado-Sanchez P."/>
            <person name="Jimenez-Bremont J.F."/>
            <person name="Guerrero-Gonzalez Mde L."/>
            <person name="Flores J."/>
        </authorList>
    </citation>
    <scope>NUCLEOTIDE SEQUENCE</scope>
    <source>
        <tissue evidence="1">Cladode</tissue>
    </source>
</reference>
<organism evidence="1">
    <name type="scientific">Opuntia streptacantha</name>
    <name type="common">Prickly pear cactus</name>
    <name type="synonym">Opuntia cardona</name>
    <dbReference type="NCBI Taxonomy" id="393608"/>
    <lineage>
        <taxon>Eukaryota</taxon>
        <taxon>Viridiplantae</taxon>
        <taxon>Streptophyta</taxon>
        <taxon>Embryophyta</taxon>
        <taxon>Tracheophyta</taxon>
        <taxon>Spermatophyta</taxon>
        <taxon>Magnoliopsida</taxon>
        <taxon>eudicotyledons</taxon>
        <taxon>Gunneridae</taxon>
        <taxon>Pentapetalae</taxon>
        <taxon>Caryophyllales</taxon>
        <taxon>Cactineae</taxon>
        <taxon>Cactaceae</taxon>
        <taxon>Opuntioideae</taxon>
        <taxon>Opuntia</taxon>
    </lineage>
</organism>
<name>A0A7C9DXQ1_OPUST</name>